<evidence type="ECO:0000313" key="9">
    <source>
        <dbReference type="EMBL" id="PAD98222.1"/>
    </source>
</evidence>
<dbReference type="Gene3D" id="1.20.120.430">
    <property type="entry name" value="tRNA modification GTPase MnmE domain 2"/>
    <property type="match status" value="1"/>
</dbReference>
<dbReference type="Pfam" id="PF01926">
    <property type="entry name" value="MMR_HSR1"/>
    <property type="match status" value="1"/>
</dbReference>
<comment type="caution">
    <text evidence="6">Lacks conserved residue(s) required for the propagation of feature annotation.</text>
</comment>
<evidence type="ECO:0000256" key="7">
    <source>
        <dbReference type="RuleBase" id="RU003313"/>
    </source>
</evidence>
<feature type="binding site" evidence="6">
    <location>
        <begin position="230"/>
        <end position="235"/>
    </location>
    <ligand>
        <name>GTP</name>
        <dbReference type="ChEBI" id="CHEBI:37565"/>
    </ligand>
</feature>
<comment type="subcellular location">
    <subcellularLocation>
        <location evidence="6">Cytoplasm</location>
    </subcellularLocation>
</comment>
<feature type="binding site" evidence="6">
    <location>
        <position position="123"/>
    </location>
    <ligand>
        <name>(6S)-5-formyl-5,6,7,8-tetrahydrofolate</name>
        <dbReference type="ChEBI" id="CHEBI:57457"/>
    </ligand>
</feature>
<reference evidence="9 10" key="1">
    <citation type="submission" date="2017-07" db="EMBL/GenBank/DDBJ databases">
        <title>Isolation and whole genome analysis of endospore-forming bacteria from heroin.</title>
        <authorList>
            <person name="Kalinowski J."/>
            <person name="Ahrens B."/>
            <person name="Al-Dilaimi A."/>
            <person name="Winkler A."/>
            <person name="Wibberg D."/>
            <person name="Schleenbecker U."/>
            <person name="Ruckert C."/>
            <person name="Wolfel R."/>
            <person name="Grass G."/>
        </authorList>
    </citation>
    <scope>NUCLEOTIDE SEQUENCE [LARGE SCALE GENOMIC DNA]</scope>
    <source>
        <strain evidence="9 10">7517-1</strain>
    </source>
</reference>
<feature type="binding site" evidence="6">
    <location>
        <position position="254"/>
    </location>
    <ligand>
        <name>K(+)</name>
        <dbReference type="ChEBI" id="CHEBI:29103"/>
    </ligand>
</feature>
<dbReference type="PANTHER" id="PTHR42714:SF2">
    <property type="entry name" value="TRNA MODIFICATION GTPASE GTPBP3, MITOCHONDRIAL"/>
    <property type="match status" value="1"/>
</dbReference>
<dbReference type="HAMAP" id="MF_00379">
    <property type="entry name" value="GTPase_MnmE"/>
    <property type="match status" value="1"/>
</dbReference>
<dbReference type="Pfam" id="PF10396">
    <property type="entry name" value="TrmE_N"/>
    <property type="match status" value="1"/>
</dbReference>
<evidence type="ECO:0000256" key="1">
    <source>
        <dbReference type="ARBA" id="ARBA00011043"/>
    </source>
</evidence>
<feature type="domain" description="TrmE-type G" evidence="8">
    <location>
        <begin position="220"/>
        <end position="379"/>
    </location>
</feature>
<keyword evidence="4 6" id="KW-0630">Potassium</keyword>
<keyword evidence="2 6" id="KW-0819">tRNA processing</keyword>
<dbReference type="PANTHER" id="PTHR42714">
    <property type="entry name" value="TRNA MODIFICATION GTPASE GTPBP3"/>
    <property type="match status" value="1"/>
</dbReference>
<dbReference type="InterPro" id="IPR027368">
    <property type="entry name" value="MnmE_dom2"/>
</dbReference>
<dbReference type="SUPFAM" id="SSF116878">
    <property type="entry name" value="TrmE connector domain"/>
    <property type="match status" value="1"/>
</dbReference>
<evidence type="ECO:0000256" key="2">
    <source>
        <dbReference type="ARBA" id="ARBA00022694"/>
    </source>
</evidence>
<sequence>MQNDTIAAISTPVGEGAIAIVRLSGAEAVEIAASLFDGKKLTDVPSHTIHYGKLIDPATGEVAEEVMVSVMKAPKTFTREDVVEINCHGGLVSVNRVLELALQEGARLAEPGEFTKRAFLNGRIDLSQAEAVMDLIRAKTDRAMNVALNQMEGRLSRLIQKLRQELLETVAHVEVNIDYPEYDDVEEMSHNMMIEKTQYVYEEIEKLLEMAKQGKILREGLATAIIGRPNVGKSSLMNALVHENKAIVTEIAGTTRDIIEEYVNVRGVPLKLVDTAGIRETEDIVERIGVERSRQVLKQSDLILLVLNYGEALSDEDRQLFEAVAGLDVIVIVNKTDLSQQIDLEEVHKLAGGRPVITTALIEEKGIDELELAIKDTFFTGEIDGGDLSYISNVRHIQLLKQSLSSLREAMNGIEMQMPMDIVQIDVTRTWELLGEIIGDTVQESLIDQLFSQFCLGK</sequence>
<dbReference type="InterPro" id="IPR018948">
    <property type="entry name" value="GTP-bd_TrmE_N"/>
</dbReference>
<dbReference type="EC" id="3.6.-.-" evidence="6"/>
<dbReference type="Gene3D" id="3.30.1360.120">
    <property type="entry name" value="Probable tRNA modification gtpase trme, domain 1"/>
    <property type="match status" value="1"/>
</dbReference>
<dbReference type="InterPro" id="IPR004520">
    <property type="entry name" value="GTPase_MnmE"/>
</dbReference>
<dbReference type="NCBIfam" id="NF003661">
    <property type="entry name" value="PRK05291.1-3"/>
    <property type="match status" value="1"/>
</dbReference>
<organism evidence="9 10">
    <name type="scientific">Terribacillus saccharophilus</name>
    <dbReference type="NCBI Taxonomy" id="361277"/>
    <lineage>
        <taxon>Bacteria</taxon>
        <taxon>Bacillati</taxon>
        <taxon>Bacillota</taxon>
        <taxon>Bacilli</taxon>
        <taxon>Bacillales</taxon>
        <taxon>Bacillaceae</taxon>
        <taxon>Terribacillus</taxon>
    </lineage>
</organism>
<keyword evidence="3 6" id="KW-0547">Nucleotide-binding</keyword>
<dbReference type="InterPro" id="IPR005225">
    <property type="entry name" value="Small_GTP-bd"/>
</dbReference>
<dbReference type="InterPro" id="IPR027417">
    <property type="entry name" value="P-loop_NTPase"/>
</dbReference>
<dbReference type="NCBIfam" id="TIGR00450">
    <property type="entry name" value="mnmE_trmE_thdF"/>
    <property type="match status" value="1"/>
</dbReference>
<feature type="binding site" evidence="6">
    <location>
        <position position="249"/>
    </location>
    <ligand>
        <name>K(+)</name>
        <dbReference type="ChEBI" id="CHEBI:29103"/>
    </ligand>
</feature>
<accession>A0ABX4GTM6</accession>
<protein>
    <recommendedName>
        <fullName evidence="6">tRNA modification GTPase MnmE</fullName>
        <ecNumber evidence="6">3.6.-.-</ecNumber>
    </recommendedName>
</protein>
<comment type="cofactor">
    <cofactor evidence="6">
        <name>K(+)</name>
        <dbReference type="ChEBI" id="CHEBI:29103"/>
    </cofactor>
    <text evidence="6">Binds 1 potassium ion per subunit.</text>
</comment>
<feature type="binding site" evidence="6">
    <location>
        <position position="251"/>
    </location>
    <ligand>
        <name>K(+)</name>
        <dbReference type="ChEBI" id="CHEBI:29103"/>
    </ligand>
</feature>
<keyword evidence="6" id="KW-0460">Magnesium</keyword>
<dbReference type="CDD" id="cd14858">
    <property type="entry name" value="TrmE_N"/>
    <property type="match status" value="1"/>
</dbReference>
<feature type="binding site" evidence="6">
    <location>
        <position position="22"/>
    </location>
    <ligand>
        <name>(6S)-5-formyl-5,6,7,8-tetrahydrofolate</name>
        <dbReference type="ChEBI" id="CHEBI:57457"/>
    </ligand>
</feature>
<dbReference type="Gene3D" id="3.40.50.300">
    <property type="entry name" value="P-loop containing nucleotide triphosphate hydrolases"/>
    <property type="match status" value="1"/>
</dbReference>
<gene>
    <name evidence="6" type="primary">mnmE</name>
    <name evidence="6" type="synonym">trmE</name>
    <name evidence="9" type="ORF">CHH48_18300</name>
</gene>
<keyword evidence="6" id="KW-0378">Hydrolase</keyword>
<feature type="binding site" evidence="6">
    <location>
        <position position="234"/>
    </location>
    <ligand>
        <name>Mg(2+)</name>
        <dbReference type="ChEBI" id="CHEBI:18420"/>
    </ligand>
</feature>
<dbReference type="SUPFAM" id="SSF52540">
    <property type="entry name" value="P-loop containing nucleoside triphosphate hydrolases"/>
    <property type="match status" value="1"/>
</dbReference>
<evidence type="ECO:0000256" key="3">
    <source>
        <dbReference type="ARBA" id="ARBA00022741"/>
    </source>
</evidence>
<dbReference type="InterPro" id="IPR025867">
    <property type="entry name" value="MnmE_helical"/>
</dbReference>
<dbReference type="CDD" id="cd04164">
    <property type="entry name" value="trmE"/>
    <property type="match status" value="1"/>
</dbReference>
<evidence type="ECO:0000256" key="5">
    <source>
        <dbReference type="ARBA" id="ARBA00023134"/>
    </source>
</evidence>
<feature type="binding site" evidence="6">
    <location>
        <position position="458"/>
    </location>
    <ligand>
        <name>(6S)-5-formyl-5,6,7,8-tetrahydrofolate</name>
        <dbReference type="ChEBI" id="CHEBI:57457"/>
    </ligand>
</feature>
<evidence type="ECO:0000259" key="8">
    <source>
        <dbReference type="PROSITE" id="PS51709"/>
    </source>
</evidence>
<keyword evidence="5 6" id="KW-0342">GTP-binding</keyword>
<dbReference type="InterPro" id="IPR027266">
    <property type="entry name" value="TrmE/GcvT-like"/>
</dbReference>
<dbReference type="Proteomes" id="UP000216852">
    <property type="component" value="Unassembled WGS sequence"/>
</dbReference>
<keyword evidence="6" id="KW-0479">Metal-binding</keyword>
<evidence type="ECO:0000256" key="6">
    <source>
        <dbReference type="HAMAP-Rule" id="MF_00379"/>
    </source>
</evidence>
<dbReference type="RefSeq" id="WP_095220697.1">
    <property type="nucleotide sequence ID" value="NZ_NPBJ01000042.1"/>
</dbReference>
<comment type="similarity">
    <text evidence="1 6 7">Belongs to the TRAFAC class TrmE-Era-EngA-EngB-Septin-like GTPase superfamily. TrmE GTPase family.</text>
</comment>
<dbReference type="InterPro" id="IPR031168">
    <property type="entry name" value="G_TrmE"/>
</dbReference>
<comment type="subunit">
    <text evidence="6">Homodimer. Heterotetramer of two MnmE and two MnmG subunits.</text>
</comment>
<dbReference type="PROSITE" id="PS51709">
    <property type="entry name" value="G_TRME"/>
    <property type="match status" value="1"/>
</dbReference>
<feature type="binding site" evidence="6">
    <location>
        <position position="84"/>
    </location>
    <ligand>
        <name>(6S)-5-formyl-5,6,7,8-tetrahydrofolate</name>
        <dbReference type="ChEBI" id="CHEBI:57457"/>
    </ligand>
</feature>
<feature type="binding site" evidence="6">
    <location>
        <position position="255"/>
    </location>
    <ligand>
        <name>Mg(2+)</name>
        <dbReference type="ChEBI" id="CHEBI:18420"/>
    </ligand>
</feature>
<dbReference type="NCBIfam" id="TIGR00231">
    <property type="entry name" value="small_GTP"/>
    <property type="match status" value="1"/>
</dbReference>
<comment type="caution">
    <text evidence="9">The sequence shown here is derived from an EMBL/GenBank/DDBJ whole genome shotgun (WGS) entry which is preliminary data.</text>
</comment>
<keyword evidence="6" id="KW-0963">Cytoplasm</keyword>
<dbReference type="InterPro" id="IPR006073">
    <property type="entry name" value="GTP-bd"/>
</dbReference>
<dbReference type="EMBL" id="NPBJ01000042">
    <property type="protein sequence ID" value="PAD98222.1"/>
    <property type="molecule type" value="Genomic_DNA"/>
</dbReference>
<comment type="function">
    <text evidence="6">Exhibits a very high intrinsic GTPase hydrolysis rate. Involved in the addition of a carboxymethylaminomethyl (cmnm) group at the wobble position (U34) of certain tRNAs, forming tRNA-cmnm(5)s(2)U34.</text>
</comment>
<name>A0ABX4GTM6_9BACI</name>
<feature type="binding site" evidence="6">
    <location>
        <begin position="249"/>
        <end position="255"/>
    </location>
    <ligand>
        <name>GTP</name>
        <dbReference type="ChEBI" id="CHEBI:37565"/>
    </ligand>
</feature>
<dbReference type="Pfam" id="PF12631">
    <property type="entry name" value="MnmE_helical"/>
    <property type="match status" value="1"/>
</dbReference>
<proteinExistence type="inferred from homology"/>
<feature type="binding site" evidence="6">
    <location>
        <begin position="274"/>
        <end position="277"/>
    </location>
    <ligand>
        <name>GTP</name>
        <dbReference type="ChEBI" id="CHEBI:37565"/>
    </ligand>
</feature>
<keyword evidence="10" id="KW-1185">Reference proteome</keyword>
<feature type="binding site" evidence="6">
    <location>
        <position position="230"/>
    </location>
    <ligand>
        <name>K(+)</name>
        <dbReference type="ChEBI" id="CHEBI:29103"/>
    </ligand>
</feature>
<evidence type="ECO:0000313" key="10">
    <source>
        <dbReference type="Proteomes" id="UP000216852"/>
    </source>
</evidence>
<evidence type="ECO:0000256" key="4">
    <source>
        <dbReference type="ARBA" id="ARBA00022958"/>
    </source>
</evidence>